<dbReference type="RefSeq" id="XP_031862307.1">
    <property type="nucleotide sequence ID" value="XM_032003449.1"/>
</dbReference>
<dbReference type="Pfam" id="PF02320">
    <property type="entry name" value="UCR_hinge"/>
    <property type="match status" value="1"/>
</dbReference>
<evidence type="ECO:0000256" key="4">
    <source>
        <dbReference type="ARBA" id="ARBA00022660"/>
    </source>
</evidence>
<evidence type="ECO:0000256" key="8">
    <source>
        <dbReference type="ARBA" id="ARBA00023136"/>
    </source>
</evidence>
<comment type="similarity">
    <text evidence="2">Belongs to the UQCRH/QCR6 family.</text>
</comment>
<dbReference type="Gene3D" id="1.10.287.20">
    <property type="entry name" value="Ubiquinol-cytochrome C reductase hinge domain"/>
    <property type="match status" value="1"/>
</dbReference>
<dbReference type="GO" id="GO:0006122">
    <property type="term" value="P:mitochondrial electron transport, ubiquinol to cytochrome c"/>
    <property type="evidence" value="ECO:0007669"/>
    <property type="project" value="InterPro"/>
</dbReference>
<dbReference type="InterPro" id="IPR036811">
    <property type="entry name" value="Ubol_cytC_Rdtase_hinge_dom_sf"/>
</dbReference>
<dbReference type="AlphaFoldDB" id="A0A5M6C849"/>
<dbReference type="OrthoDB" id="405848at2759"/>
<evidence type="ECO:0000256" key="3">
    <source>
        <dbReference type="ARBA" id="ARBA00022448"/>
    </source>
</evidence>
<sequence>MAADNTPATEQSTSPVATQQEESSSFFSSFVSYFVPTAHAEAPAPEESEEEEEKPEEEEEEEEEEEPEDVAPAIREACEQGPCAEHLHHLQHCQTKVDGGNGFPGEDCVEEFFHLLHCVDPCAAPKIFKKLA</sequence>
<keyword evidence="8" id="KW-0472">Membrane</keyword>
<keyword evidence="7" id="KW-0496">Mitochondrion</keyword>
<dbReference type="InterPro" id="IPR023184">
    <property type="entry name" value="Ubol_cytC_Rdtase_hinge_dom"/>
</dbReference>
<organism evidence="10 11">
    <name type="scientific">Kwoniella shandongensis</name>
    <dbReference type="NCBI Taxonomy" id="1734106"/>
    <lineage>
        <taxon>Eukaryota</taxon>
        <taxon>Fungi</taxon>
        <taxon>Dikarya</taxon>
        <taxon>Basidiomycota</taxon>
        <taxon>Agaricomycotina</taxon>
        <taxon>Tremellomycetes</taxon>
        <taxon>Tremellales</taxon>
        <taxon>Cryptococcaceae</taxon>
        <taxon>Kwoniella</taxon>
    </lineage>
</organism>
<name>A0A5M6C849_9TREE</name>
<dbReference type="EMBL" id="CP144060">
    <property type="protein sequence ID" value="WWD21074.1"/>
    <property type="molecule type" value="Genomic_DNA"/>
</dbReference>
<gene>
    <name evidence="10" type="ORF">CI109_105555</name>
</gene>
<dbReference type="GeneID" id="43587572"/>
<feature type="compositionally biased region" description="Polar residues" evidence="9">
    <location>
        <begin position="1"/>
        <end position="22"/>
    </location>
</feature>
<dbReference type="GO" id="GO:0005743">
    <property type="term" value="C:mitochondrial inner membrane"/>
    <property type="evidence" value="ECO:0007669"/>
    <property type="project" value="UniProtKB-SubCell"/>
</dbReference>
<evidence type="ECO:0000256" key="7">
    <source>
        <dbReference type="ARBA" id="ARBA00023128"/>
    </source>
</evidence>
<protein>
    <submittedName>
        <fullName evidence="10">Uncharacterized protein</fullName>
    </submittedName>
</protein>
<dbReference type="InterPro" id="IPR003422">
    <property type="entry name" value="Cyt_b-c1_6"/>
</dbReference>
<dbReference type="PANTHER" id="PTHR15336:SF0">
    <property type="entry name" value="CYTOCHROME B-C1 COMPLEX SUBUNIT 6, MITOCHONDRIAL"/>
    <property type="match status" value="1"/>
</dbReference>
<proteinExistence type="inferred from homology"/>
<dbReference type="PANTHER" id="PTHR15336">
    <property type="entry name" value="UBIQUINOL-CYTOCHROME C REDUCTASE COMPLEX 7.8 KDA PROTEIN"/>
    <property type="match status" value="1"/>
</dbReference>
<accession>A0A5M6C849</accession>
<keyword evidence="6" id="KW-0249">Electron transport</keyword>
<keyword evidence="4" id="KW-0679">Respiratory chain</keyword>
<reference evidence="10" key="2">
    <citation type="submission" date="2024-01" db="EMBL/GenBank/DDBJ databases">
        <title>Comparative genomics of Cryptococcus and Kwoniella reveals pathogenesis evolution and contrasting modes of karyotype evolution via chromosome fusion or intercentromeric recombination.</title>
        <authorList>
            <person name="Coelho M.A."/>
            <person name="David-Palma M."/>
            <person name="Shea T."/>
            <person name="Bowers K."/>
            <person name="McGinley-Smith S."/>
            <person name="Mohammad A.W."/>
            <person name="Gnirke A."/>
            <person name="Yurkov A.M."/>
            <person name="Nowrousian M."/>
            <person name="Sun S."/>
            <person name="Cuomo C.A."/>
            <person name="Heitman J."/>
        </authorList>
    </citation>
    <scope>NUCLEOTIDE SEQUENCE</scope>
    <source>
        <strain evidence="10">CBS 12478</strain>
    </source>
</reference>
<keyword evidence="5" id="KW-0999">Mitochondrion inner membrane</keyword>
<evidence type="ECO:0000313" key="10">
    <source>
        <dbReference type="EMBL" id="WWD21074.1"/>
    </source>
</evidence>
<feature type="compositionally biased region" description="Acidic residues" evidence="9">
    <location>
        <begin position="44"/>
        <end position="69"/>
    </location>
</feature>
<comment type="subcellular location">
    <subcellularLocation>
        <location evidence="1">Mitochondrion inner membrane</location>
        <topology evidence="1">Peripheral membrane protein</topology>
        <orientation evidence="1">Intermembrane side</orientation>
    </subcellularLocation>
</comment>
<keyword evidence="11" id="KW-1185">Reference proteome</keyword>
<dbReference type="KEGG" id="ksn:43587572"/>
<evidence type="ECO:0000256" key="9">
    <source>
        <dbReference type="SAM" id="MobiDB-lite"/>
    </source>
</evidence>
<evidence type="ECO:0000256" key="2">
    <source>
        <dbReference type="ARBA" id="ARBA00006498"/>
    </source>
</evidence>
<dbReference type="SUPFAM" id="SSF81531">
    <property type="entry name" value="Non-heme 11 kDa protein of cytochrome bc1 complex (Ubiquinol-cytochrome c reductase)"/>
    <property type="match status" value="1"/>
</dbReference>
<feature type="region of interest" description="Disordered" evidence="9">
    <location>
        <begin position="1"/>
        <end position="23"/>
    </location>
</feature>
<feature type="region of interest" description="Disordered" evidence="9">
    <location>
        <begin position="37"/>
        <end position="75"/>
    </location>
</feature>
<evidence type="ECO:0000256" key="1">
    <source>
        <dbReference type="ARBA" id="ARBA00004137"/>
    </source>
</evidence>
<keyword evidence="3" id="KW-0813">Transport</keyword>
<dbReference type="Proteomes" id="UP000322225">
    <property type="component" value="Chromosome 10"/>
</dbReference>
<evidence type="ECO:0000313" key="11">
    <source>
        <dbReference type="Proteomes" id="UP000322225"/>
    </source>
</evidence>
<evidence type="ECO:0000256" key="6">
    <source>
        <dbReference type="ARBA" id="ARBA00022982"/>
    </source>
</evidence>
<evidence type="ECO:0000256" key="5">
    <source>
        <dbReference type="ARBA" id="ARBA00022792"/>
    </source>
</evidence>
<reference evidence="10" key="1">
    <citation type="submission" date="2017-08" db="EMBL/GenBank/DDBJ databases">
        <authorList>
            <person name="Cuomo C."/>
            <person name="Billmyre B."/>
            <person name="Heitman J."/>
        </authorList>
    </citation>
    <scope>NUCLEOTIDE SEQUENCE</scope>
    <source>
        <strain evidence="10">CBS 12478</strain>
    </source>
</reference>